<keyword evidence="4" id="KW-0677">Repeat</keyword>
<feature type="domain" description="Fibronectin type-III" evidence="13">
    <location>
        <begin position="257"/>
        <end position="354"/>
    </location>
</feature>
<dbReference type="Gene3D" id="2.60.40.10">
    <property type="entry name" value="Immunoglobulins"/>
    <property type="match status" value="5"/>
</dbReference>
<dbReference type="InterPro" id="IPR036179">
    <property type="entry name" value="Ig-like_dom_sf"/>
</dbReference>
<dbReference type="InterPro" id="IPR013151">
    <property type="entry name" value="Immunoglobulin_dom"/>
</dbReference>
<feature type="region of interest" description="Disordered" evidence="10">
    <location>
        <begin position="439"/>
        <end position="468"/>
    </location>
</feature>
<dbReference type="InterPro" id="IPR007110">
    <property type="entry name" value="Ig-like_dom"/>
</dbReference>
<evidence type="ECO:0000259" key="13">
    <source>
        <dbReference type="PROSITE" id="PS50853"/>
    </source>
</evidence>
<name>A0AAV9QUV8_9TELE</name>
<dbReference type="InterPro" id="IPR003599">
    <property type="entry name" value="Ig_sub"/>
</dbReference>
<dbReference type="PROSITE" id="PS50835">
    <property type="entry name" value="IG_LIKE"/>
    <property type="match status" value="1"/>
</dbReference>
<evidence type="ECO:0000256" key="1">
    <source>
        <dbReference type="ARBA" id="ARBA00004236"/>
    </source>
</evidence>
<evidence type="ECO:0000256" key="10">
    <source>
        <dbReference type="SAM" id="MobiDB-lite"/>
    </source>
</evidence>
<evidence type="ECO:0000256" key="6">
    <source>
        <dbReference type="ARBA" id="ARBA00023136"/>
    </source>
</evidence>
<dbReference type="EMBL" id="JAHHUM010002730">
    <property type="protein sequence ID" value="KAK5601003.1"/>
    <property type="molecule type" value="Genomic_DNA"/>
</dbReference>
<dbReference type="Pfam" id="PF00041">
    <property type="entry name" value="fn3"/>
    <property type="match status" value="3"/>
</dbReference>
<dbReference type="InterPro" id="IPR013783">
    <property type="entry name" value="Ig-like_fold"/>
</dbReference>
<keyword evidence="11" id="KW-0812">Transmembrane</keyword>
<dbReference type="InterPro" id="IPR003598">
    <property type="entry name" value="Ig_sub2"/>
</dbReference>
<dbReference type="Pfam" id="PF00047">
    <property type="entry name" value="ig"/>
    <property type="match status" value="1"/>
</dbReference>
<keyword evidence="6 11" id="KW-0472">Membrane</keyword>
<dbReference type="CDD" id="cd00063">
    <property type="entry name" value="FN3"/>
    <property type="match status" value="3"/>
</dbReference>
<evidence type="ECO:0000256" key="2">
    <source>
        <dbReference type="ARBA" id="ARBA00022475"/>
    </source>
</evidence>
<dbReference type="AlphaFoldDB" id="A0AAV9QUV8"/>
<dbReference type="Proteomes" id="UP001311232">
    <property type="component" value="Unassembled WGS sequence"/>
</dbReference>
<evidence type="ECO:0000256" key="5">
    <source>
        <dbReference type="ARBA" id="ARBA00022889"/>
    </source>
</evidence>
<keyword evidence="3" id="KW-0732">Signal</keyword>
<dbReference type="FunFam" id="2.60.40.10:FF:000052">
    <property type="entry name" value="Contactin 1"/>
    <property type="match status" value="1"/>
</dbReference>
<feature type="domain" description="Fibronectin type-III" evidence="13">
    <location>
        <begin position="154"/>
        <end position="252"/>
    </location>
</feature>
<dbReference type="SMART" id="SM00060">
    <property type="entry name" value="FN3"/>
    <property type="match status" value="4"/>
</dbReference>
<dbReference type="PANTHER" id="PTHR44170:SF28">
    <property type="entry name" value="CONTACTIN-2"/>
    <property type="match status" value="1"/>
</dbReference>
<feature type="transmembrane region" description="Helical" evidence="11">
    <location>
        <begin position="21"/>
        <end position="47"/>
    </location>
</feature>
<feature type="domain" description="Fibronectin type-III" evidence="13">
    <location>
        <begin position="456"/>
        <end position="550"/>
    </location>
</feature>
<proteinExistence type="predicted"/>
<keyword evidence="2" id="KW-1003">Cell membrane</keyword>
<dbReference type="FunFam" id="2.60.40.10:FF:000054">
    <property type="entry name" value="Contactin 1"/>
    <property type="match status" value="1"/>
</dbReference>
<keyword evidence="9" id="KW-0393">Immunoglobulin domain</keyword>
<dbReference type="SMART" id="SM00408">
    <property type="entry name" value="IGc2"/>
    <property type="match status" value="1"/>
</dbReference>
<keyword evidence="8" id="KW-0325">Glycoprotein</keyword>
<dbReference type="SUPFAM" id="SSF48726">
    <property type="entry name" value="Immunoglobulin"/>
    <property type="match status" value="1"/>
</dbReference>
<dbReference type="FunFam" id="2.60.40.10:FF:000028">
    <property type="entry name" value="Neuronal cell adhesion molecule"/>
    <property type="match status" value="1"/>
</dbReference>
<evidence type="ECO:0000256" key="9">
    <source>
        <dbReference type="ARBA" id="ARBA00023319"/>
    </source>
</evidence>
<comment type="caution">
    <text evidence="14">The sequence shown here is derived from an EMBL/GenBank/DDBJ whole genome shotgun (WGS) entry which is preliminary data.</text>
</comment>
<evidence type="ECO:0000256" key="11">
    <source>
        <dbReference type="SAM" id="Phobius"/>
    </source>
</evidence>
<accession>A0AAV9QUV8</accession>
<dbReference type="SMART" id="SM00409">
    <property type="entry name" value="IG"/>
    <property type="match status" value="1"/>
</dbReference>
<evidence type="ECO:0000256" key="8">
    <source>
        <dbReference type="ARBA" id="ARBA00023180"/>
    </source>
</evidence>
<dbReference type="PANTHER" id="PTHR44170">
    <property type="entry name" value="PROTEIN SIDEKICK"/>
    <property type="match status" value="1"/>
</dbReference>
<evidence type="ECO:0000256" key="7">
    <source>
        <dbReference type="ARBA" id="ARBA00023157"/>
    </source>
</evidence>
<sequence>MNMNSNSWRYQTPTCGRKPEFLIFHCLPCVPGLFGGLEAVVAGGWWAAGMDATKITLAPSNADINQGENATLQCHASHDPTMDLTFTWALNGVPLDLENSAGPYQRVEGKENIGDLLIVNAQLSQAGIFTCTAQTVVDSSSSSAKLVVRGPPGPPGGLLVKNVAETSVELKWSRGYDNHSPIGKYVIIGRSFLSSEWKKMMTEPANIEGNAESARVSGLIPWMDYEFKVIASNILGSGEASLPSPVIRTKQAAPTVAPSGLGGGGGSRNELTVTWTPMAREYQNGDGFGYILAFRKKDTPLWSEVQIPHLESSRYVYYNESLMPYTSFEVKIKAYNRRGEGPFSQLSDVYSAEEEPTVRPSGINATALSAFEIQVSWEPIQLLNNGIIRGYEIRYWRQHEREAAADRVRTAGLQPTARVSGLRPSTRYNVAVLVYNSAGTGPPSPRTTVTTRKPPPNRPPGNISTETKGSKVTLKWSHVTAMHNESAVLGYKVLYKHEDQTVIRFLDKTKTSVSLPLPNEYGYVVLQIRTCSEGGDGPAHEIIVSQDSETGMMVQKDASSTLSSSLLHIITGLVLPTLIFL</sequence>
<keyword evidence="5" id="KW-0130">Cell adhesion</keyword>
<evidence type="ECO:0000256" key="4">
    <source>
        <dbReference type="ARBA" id="ARBA00022737"/>
    </source>
</evidence>
<dbReference type="FunFam" id="2.60.40.10:FF:000047">
    <property type="entry name" value="Contactin 1"/>
    <property type="match status" value="1"/>
</dbReference>
<dbReference type="SUPFAM" id="SSF49265">
    <property type="entry name" value="Fibronectin type III"/>
    <property type="match status" value="2"/>
</dbReference>
<protein>
    <submittedName>
        <fullName evidence="14">Contactin-2</fullName>
    </submittedName>
</protein>
<evidence type="ECO:0000313" key="14">
    <source>
        <dbReference type="EMBL" id="KAK5601003.1"/>
    </source>
</evidence>
<dbReference type="InterPro" id="IPR036116">
    <property type="entry name" value="FN3_sf"/>
</dbReference>
<reference evidence="14 15" key="1">
    <citation type="submission" date="2021-06" db="EMBL/GenBank/DDBJ databases">
        <authorList>
            <person name="Palmer J.M."/>
        </authorList>
    </citation>
    <scope>NUCLEOTIDE SEQUENCE [LARGE SCALE GENOMIC DNA]</scope>
    <source>
        <strain evidence="14 15">MEX-2019</strain>
        <tissue evidence="14">Muscle</tissue>
    </source>
</reference>
<dbReference type="GO" id="GO:0005886">
    <property type="term" value="C:plasma membrane"/>
    <property type="evidence" value="ECO:0007669"/>
    <property type="project" value="UniProtKB-SubCell"/>
</dbReference>
<evidence type="ECO:0000256" key="3">
    <source>
        <dbReference type="ARBA" id="ARBA00022729"/>
    </source>
</evidence>
<dbReference type="FunFam" id="2.60.40.10:FF:000035">
    <property type="entry name" value="Contactin 1"/>
    <property type="match status" value="1"/>
</dbReference>
<dbReference type="PROSITE" id="PS50853">
    <property type="entry name" value="FN3"/>
    <property type="match status" value="4"/>
</dbReference>
<evidence type="ECO:0000313" key="15">
    <source>
        <dbReference type="Proteomes" id="UP001311232"/>
    </source>
</evidence>
<keyword evidence="7" id="KW-1015">Disulfide bond</keyword>
<comment type="subcellular location">
    <subcellularLocation>
        <location evidence="1">Cell membrane</location>
    </subcellularLocation>
</comment>
<keyword evidence="15" id="KW-1185">Reference proteome</keyword>
<organism evidence="14 15">
    <name type="scientific">Crenichthys baileyi</name>
    <name type="common">White River springfish</name>
    <dbReference type="NCBI Taxonomy" id="28760"/>
    <lineage>
        <taxon>Eukaryota</taxon>
        <taxon>Metazoa</taxon>
        <taxon>Chordata</taxon>
        <taxon>Craniata</taxon>
        <taxon>Vertebrata</taxon>
        <taxon>Euteleostomi</taxon>
        <taxon>Actinopterygii</taxon>
        <taxon>Neopterygii</taxon>
        <taxon>Teleostei</taxon>
        <taxon>Neoteleostei</taxon>
        <taxon>Acanthomorphata</taxon>
        <taxon>Ovalentaria</taxon>
        <taxon>Atherinomorphae</taxon>
        <taxon>Cyprinodontiformes</taxon>
        <taxon>Goodeidae</taxon>
        <taxon>Crenichthys</taxon>
    </lineage>
</organism>
<dbReference type="InterPro" id="IPR003961">
    <property type="entry name" value="FN3_dom"/>
</dbReference>
<keyword evidence="11" id="KW-1133">Transmembrane helix</keyword>
<evidence type="ECO:0000259" key="12">
    <source>
        <dbReference type="PROSITE" id="PS50835"/>
    </source>
</evidence>
<dbReference type="GO" id="GO:0098609">
    <property type="term" value="P:cell-cell adhesion"/>
    <property type="evidence" value="ECO:0007669"/>
    <property type="project" value="TreeGrafter"/>
</dbReference>
<gene>
    <name evidence="14" type="primary">CNTN2_1</name>
    <name evidence="14" type="ORF">CRENBAI_005534</name>
</gene>
<feature type="domain" description="Ig-like" evidence="12">
    <location>
        <begin position="53"/>
        <end position="147"/>
    </location>
</feature>
<feature type="domain" description="Fibronectin type-III" evidence="13">
    <location>
        <begin position="359"/>
        <end position="454"/>
    </location>
</feature>